<sequence>MIIAVEISPDIDISSHIANFTNSDSASTHHFNDINLTEGYLKEIYPRLKLNYKWFRRTQRGEIKKWGRNASNNEEAYRWRGRTPGHTLTSGLDDYPRPTPPHPAELHVDLMCWVGFMARSLGNFAKRLGEWDDYEEFDVQYKNIVNNLHGKLKLSDLNVVINRLIKHDRDSKEIGFDIDLHWNEIYKTFCDVSFDGEKSIYVCHKGYISLFPMLLGLLPNDSPKLDAILDLMYNPDELWSPYPFSFLELLPGLRRNDP</sequence>
<organism evidence="1 2">
    <name type="scientific">Racocetra persica</name>
    <dbReference type="NCBI Taxonomy" id="160502"/>
    <lineage>
        <taxon>Eukaryota</taxon>
        <taxon>Fungi</taxon>
        <taxon>Fungi incertae sedis</taxon>
        <taxon>Mucoromycota</taxon>
        <taxon>Glomeromycotina</taxon>
        <taxon>Glomeromycetes</taxon>
        <taxon>Diversisporales</taxon>
        <taxon>Gigasporaceae</taxon>
        <taxon>Racocetra</taxon>
    </lineage>
</organism>
<comment type="caution">
    <text evidence="1">The sequence shown here is derived from an EMBL/GenBank/DDBJ whole genome shotgun (WGS) entry which is preliminary data.</text>
</comment>
<feature type="non-terminal residue" evidence="1">
    <location>
        <position position="258"/>
    </location>
</feature>
<evidence type="ECO:0000313" key="1">
    <source>
        <dbReference type="EMBL" id="CAG8797210.1"/>
    </source>
</evidence>
<dbReference type="Proteomes" id="UP000789920">
    <property type="component" value="Unassembled WGS sequence"/>
</dbReference>
<protein>
    <submittedName>
        <fullName evidence="1">35433_t:CDS:1</fullName>
    </submittedName>
</protein>
<proteinExistence type="predicted"/>
<gene>
    <name evidence="1" type="ORF">RPERSI_LOCUS20307</name>
</gene>
<accession>A0ACA9RK78</accession>
<name>A0ACA9RK78_9GLOM</name>
<reference evidence="1" key="1">
    <citation type="submission" date="2021-06" db="EMBL/GenBank/DDBJ databases">
        <authorList>
            <person name="Kallberg Y."/>
            <person name="Tangrot J."/>
            <person name="Rosling A."/>
        </authorList>
    </citation>
    <scope>NUCLEOTIDE SEQUENCE</scope>
    <source>
        <strain evidence="1">MA461A</strain>
    </source>
</reference>
<evidence type="ECO:0000313" key="2">
    <source>
        <dbReference type="Proteomes" id="UP000789920"/>
    </source>
</evidence>
<keyword evidence="2" id="KW-1185">Reference proteome</keyword>
<dbReference type="EMBL" id="CAJVQC010057079">
    <property type="protein sequence ID" value="CAG8797210.1"/>
    <property type="molecule type" value="Genomic_DNA"/>
</dbReference>